<evidence type="ECO:0000256" key="7">
    <source>
        <dbReference type="ARBA" id="ARBA00023211"/>
    </source>
</evidence>
<dbReference type="NCBIfam" id="TIGR02150">
    <property type="entry name" value="IPP_isom_1"/>
    <property type="match status" value="1"/>
</dbReference>
<sequence length="192" mass="23189">MSVKYNVFIIKMEVRNILENIAVVNSYDEIIGYKEKMMVHKEGILHRAFSVLLFNSKNEMLLQRRSFSKYHSPGEWTNACCSHQRENETIKEAAIRRVYEELRINDAVLEEEFIFHYKCQFENELWENEIDHVFIGIYDKDVEFFNIDEVHEVRWIPVSELLKLIEEKPEEFTYWFKVLIKKAKELKKLCNN</sequence>
<proteinExistence type="inferred from homology"/>
<evidence type="ECO:0000256" key="3">
    <source>
        <dbReference type="ARBA" id="ARBA00012057"/>
    </source>
</evidence>
<evidence type="ECO:0000256" key="8">
    <source>
        <dbReference type="ARBA" id="ARBA00023229"/>
    </source>
</evidence>
<evidence type="ECO:0000256" key="10">
    <source>
        <dbReference type="NCBIfam" id="TIGR02150"/>
    </source>
</evidence>
<keyword evidence="4" id="KW-0963">Cytoplasm</keyword>
<evidence type="ECO:0000256" key="4">
    <source>
        <dbReference type="ARBA" id="ARBA00022490"/>
    </source>
</evidence>
<name>A0ABQ1EG20_9CLOT</name>
<dbReference type="InterPro" id="IPR011876">
    <property type="entry name" value="IsopentenylPP_isomerase_typ1"/>
</dbReference>
<gene>
    <name evidence="12" type="primary">idi</name>
    <name evidence="12" type="ORF">CSC2_42920</name>
</gene>
<dbReference type="SUPFAM" id="SSF55811">
    <property type="entry name" value="Nudix"/>
    <property type="match status" value="1"/>
</dbReference>
<dbReference type="Proteomes" id="UP000663802">
    <property type="component" value="Unassembled WGS sequence"/>
</dbReference>
<evidence type="ECO:0000256" key="2">
    <source>
        <dbReference type="ARBA" id="ARBA00007579"/>
    </source>
</evidence>
<dbReference type="RefSeq" id="WP_228731336.1">
    <property type="nucleotide sequence ID" value="NZ_BMBA01000007.1"/>
</dbReference>
<keyword evidence="7" id="KW-0464">Manganese</keyword>
<feature type="domain" description="Nudix hydrolase" evidence="11">
    <location>
        <begin position="44"/>
        <end position="178"/>
    </location>
</feature>
<evidence type="ECO:0000313" key="12">
    <source>
        <dbReference type="EMBL" id="GFZ33766.1"/>
    </source>
</evidence>
<dbReference type="InterPro" id="IPR000086">
    <property type="entry name" value="NUDIX_hydrolase_dom"/>
</dbReference>
<dbReference type="NCBIfam" id="NF002995">
    <property type="entry name" value="PRK03759.1"/>
    <property type="match status" value="1"/>
</dbReference>
<comment type="similarity">
    <text evidence="2">Belongs to the IPP isomerase type 1 family.</text>
</comment>
<dbReference type="Pfam" id="PF00293">
    <property type="entry name" value="NUDIX"/>
    <property type="match status" value="1"/>
</dbReference>
<dbReference type="InterPro" id="IPR056375">
    <property type="entry name" value="Idi_bact"/>
</dbReference>
<evidence type="ECO:0000256" key="1">
    <source>
        <dbReference type="ARBA" id="ARBA00004826"/>
    </source>
</evidence>
<dbReference type="PIRSF" id="PIRSF018427">
    <property type="entry name" value="Isopntndiph_ism"/>
    <property type="match status" value="1"/>
</dbReference>
<evidence type="ECO:0000256" key="9">
    <source>
        <dbReference type="ARBA" id="ARBA00023235"/>
    </source>
</evidence>
<dbReference type="InterPro" id="IPR015797">
    <property type="entry name" value="NUDIX_hydrolase-like_dom_sf"/>
</dbReference>
<dbReference type="EMBL" id="BMBA01000007">
    <property type="protein sequence ID" value="GFZ33766.1"/>
    <property type="molecule type" value="Genomic_DNA"/>
</dbReference>
<keyword evidence="6" id="KW-0460">Magnesium</keyword>
<keyword evidence="8" id="KW-0414">Isoprene biosynthesis</keyword>
<keyword evidence="5" id="KW-0479">Metal-binding</keyword>
<comment type="caution">
    <text evidence="12">The sequence shown here is derived from an EMBL/GenBank/DDBJ whole genome shotgun (WGS) entry which is preliminary data.</text>
</comment>
<dbReference type="EC" id="5.3.3.2" evidence="3 10"/>
<keyword evidence="9" id="KW-0413">Isomerase</keyword>
<dbReference type="PROSITE" id="PS51462">
    <property type="entry name" value="NUDIX"/>
    <property type="match status" value="1"/>
</dbReference>
<dbReference type="PANTHER" id="PTHR10885">
    <property type="entry name" value="ISOPENTENYL-DIPHOSPHATE DELTA-ISOMERASE"/>
    <property type="match status" value="1"/>
</dbReference>
<comment type="pathway">
    <text evidence="1">Isoprenoid biosynthesis; dimethylallyl diphosphate biosynthesis; dimethylallyl diphosphate from isopentenyl diphosphate: step 1/1.</text>
</comment>
<dbReference type="Gene3D" id="3.90.79.10">
    <property type="entry name" value="Nucleoside Triphosphate Pyrophosphohydrolase"/>
    <property type="match status" value="1"/>
</dbReference>
<evidence type="ECO:0000256" key="6">
    <source>
        <dbReference type="ARBA" id="ARBA00022842"/>
    </source>
</evidence>
<dbReference type="CDD" id="cd02885">
    <property type="entry name" value="NUDIX_IPP_Isomerase"/>
    <property type="match status" value="1"/>
</dbReference>
<keyword evidence="13" id="KW-1185">Reference proteome</keyword>
<reference evidence="12 13" key="1">
    <citation type="journal article" date="2021" name="Int. J. Syst. Evol. Microbiol.">
        <title>Clostridium zeae sp. nov., isolated from corn silage.</title>
        <authorList>
            <person name="Kobayashi H."/>
            <person name="Tanizawa Y."/>
            <person name="Yagura M."/>
            <person name="Sakamoto M."/>
            <person name="Ohkuma M."/>
            <person name="Tohno M."/>
        </authorList>
    </citation>
    <scope>NUCLEOTIDE SEQUENCE [LARGE SCALE GENOMIC DNA]</scope>
    <source>
        <strain evidence="12 13">CSC2</strain>
    </source>
</reference>
<evidence type="ECO:0000256" key="5">
    <source>
        <dbReference type="ARBA" id="ARBA00022723"/>
    </source>
</evidence>
<accession>A0ABQ1EG20</accession>
<evidence type="ECO:0000313" key="13">
    <source>
        <dbReference type="Proteomes" id="UP000663802"/>
    </source>
</evidence>
<dbReference type="PANTHER" id="PTHR10885:SF0">
    <property type="entry name" value="ISOPENTENYL-DIPHOSPHATE DELTA-ISOMERASE"/>
    <property type="match status" value="1"/>
</dbReference>
<protein>
    <recommendedName>
        <fullName evidence="3 10">Isopentenyl-diphosphate delta-isomerase</fullName>
        <ecNumber evidence="3 10">5.3.3.2</ecNumber>
    </recommendedName>
</protein>
<organism evidence="12 13">
    <name type="scientific">Clostridium zeae</name>
    <dbReference type="NCBI Taxonomy" id="2759022"/>
    <lineage>
        <taxon>Bacteria</taxon>
        <taxon>Bacillati</taxon>
        <taxon>Bacillota</taxon>
        <taxon>Clostridia</taxon>
        <taxon>Eubacteriales</taxon>
        <taxon>Clostridiaceae</taxon>
        <taxon>Clostridium</taxon>
    </lineage>
</organism>
<evidence type="ECO:0000259" key="11">
    <source>
        <dbReference type="PROSITE" id="PS51462"/>
    </source>
</evidence>
<dbReference type="HAMAP" id="MF_00202">
    <property type="entry name" value="Idi"/>
    <property type="match status" value="1"/>
</dbReference>